<reference evidence="1" key="1">
    <citation type="journal article" date="2017" name="Res. Microbiol.">
        <title>Comparative genomics of extrachromosomal elements in Bacillus thuringiensis subsp. israelensis.</title>
        <authorList>
            <person name="Bolotin A."/>
            <person name="Gillis A."/>
            <person name="Sanchis V."/>
            <person name="Nielsen-LeRoux C."/>
            <person name="Mahillon J."/>
            <person name="Lereclus D."/>
            <person name="Sorokin A."/>
        </authorList>
    </citation>
    <scope>NUCLEOTIDE SEQUENCE</scope>
    <source>
        <strain evidence="1">AM65-52</strain>
        <plasmid evidence="1">pAM65-52-2-350K</plasmid>
    </source>
</reference>
<protein>
    <submittedName>
        <fullName evidence="1">Uncharacterized protein</fullName>
    </submittedName>
</protein>
<dbReference type="AlphaFoldDB" id="A0A160LI35"/>
<dbReference type="EMBL" id="CP013277">
    <property type="protein sequence ID" value="AND28117.1"/>
    <property type="molecule type" value="Genomic_DNA"/>
</dbReference>
<evidence type="ECO:0000313" key="1">
    <source>
        <dbReference type="EMBL" id="AND28117.1"/>
    </source>
</evidence>
<name>A0A160LI35_BACTI</name>
<keyword evidence="1" id="KW-0614">Plasmid</keyword>
<geneLocation type="plasmid" evidence="1">
    <name>pAM65-52-2-350K</name>
</geneLocation>
<proteinExistence type="predicted"/>
<organism evidence="1">
    <name type="scientific">Bacillus thuringiensis subsp. israelensis</name>
    <dbReference type="NCBI Taxonomy" id="1430"/>
    <lineage>
        <taxon>Bacteria</taxon>
        <taxon>Bacillati</taxon>
        <taxon>Bacillota</taxon>
        <taxon>Bacilli</taxon>
        <taxon>Bacillales</taxon>
        <taxon>Bacillaceae</taxon>
        <taxon>Bacillus</taxon>
        <taxon>Bacillus cereus group</taxon>
    </lineage>
</organism>
<accession>A0A160LI35</accession>
<sequence>MKRIGGNIMSMTKEELIEEIKVSLPNPDLLRVVTFAGIELNDRVIVLKSKSDFRYTDLKNQWIKYNKSYQEEHNPKELLKKNVVFTSDVLSRRGKEALRKLEELMK</sequence>
<gene>
    <name evidence="1" type="ORF">ATN07_30915</name>
</gene>